<dbReference type="Proteomes" id="UP000034071">
    <property type="component" value="Chromosome"/>
</dbReference>
<dbReference type="GO" id="GO:0009236">
    <property type="term" value="P:cobalamin biosynthetic process"/>
    <property type="evidence" value="ECO:0007669"/>
    <property type="project" value="UniProtKB-UniRule"/>
</dbReference>
<sequence length="188" mass="20587">MANRLTQITTGAGDGGTTRLADGKSVSKSSLRIDAIGSVDELNAAVGIFLAALPHLDKANFSEFDDIQMFCQQVQNELFNVGGELASPSNHFLSGSATDDIEHFIEQWNATLPALKEFVIPGQNLPSAHAHFARCVARRAERDVVRLGEQETISTELLVYLNRLSDAFFIIARLTGRADSTQEPQWQK</sequence>
<dbReference type="UniPathway" id="UPA00148">
    <property type="reaction ID" value="UER00233"/>
</dbReference>
<dbReference type="Gene3D" id="1.20.1200.10">
    <property type="entry name" value="Cobalamin adenosyltransferase-like"/>
    <property type="match status" value="1"/>
</dbReference>
<dbReference type="EC" id="2.5.1.17" evidence="4"/>
<keyword evidence="8" id="KW-1185">Reference proteome</keyword>
<dbReference type="EMBL" id="CP010975">
    <property type="protein sequence ID" value="AKE51746.1"/>
    <property type="molecule type" value="Genomic_DNA"/>
</dbReference>
<reference evidence="7 8" key="1">
    <citation type="submission" date="2015-02" db="EMBL/GenBank/DDBJ databases">
        <title>Complete genome sequence of Kangiella geojedonensis strain YCS-5T.</title>
        <authorList>
            <person name="Kim K.M."/>
        </authorList>
    </citation>
    <scope>NUCLEOTIDE SEQUENCE [LARGE SCALE GENOMIC DNA]</scope>
    <source>
        <strain evidence="7 8">YCS-5</strain>
    </source>
</reference>
<dbReference type="SUPFAM" id="SSF89028">
    <property type="entry name" value="Cobalamin adenosyltransferase-like"/>
    <property type="match status" value="1"/>
</dbReference>
<comment type="catalytic activity">
    <reaction evidence="4">
        <text>2 cob(II)yrinate a,c diamide + reduced [electron-transfer flavoprotein] + 2 ATP = 2 adenosylcob(III)yrinate a,c-diamide + 2 triphosphate + oxidized [electron-transfer flavoprotein] + 3 H(+)</text>
        <dbReference type="Rhea" id="RHEA:11528"/>
        <dbReference type="Rhea" id="RHEA-COMP:10685"/>
        <dbReference type="Rhea" id="RHEA-COMP:10686"/>
        <dbReference type="ChEBI" id="CHEBI:15378"/>
        <dbReference type="ChEBI" id="CHEBI:18036"/>
        <dbReference type="ChEBI" id="CHEBI:30616"/>
        <dbReference type="ChEBI" id="CHEBI:57692"/>
        <dbReference type="ChEBI" id="CHEBI:58307"/>
        <dbReference type="ChEBI" id="CHEBI:58503"/>
        <dbReference type="ChEBI" id="CHEBI:58537"/>
        <dbReference type="EC" id="2.5.1.17"/>
    </reaction>
</comment>
<keyword evidence="3 4" id="KW-0067">ATP-binding</keyword>
<dbReference type="PATRIC" id="fig|914150.5.peg.784"/>
<dbReference type="PANTHER" id="PTHR12213">
    <property type="entry name" value="CORRINOID ADENOSYLTRANSFERASE"/>
    <property type="match status" value="1"/>
</dbReference>
<comment type="catalytic activity">
    <reaction evidence="4">
        <text>2 cob(II)alamin + reduced [electron-transfer flavoprotein] + 2 ATP = 2 adenosylcob(III)alamin + 2 triphosphate + oxidized [electron-transfer flavoprotein] + 3 H(+)</text>
        <dbReference type="Rhea" id="RHEA:28671"/>
        <dbReference type="Rhea" id="RHEA-COMP:10685"/>
        <dbReference type="Rhea" id="RHEA-COMP:10686"/>
        <dbReference type="ChEBI" id="CHEBI:15378"/>
        <dbReference type="ChEBI" id="CHEBI:16304"/>
        <dbReference type="ChEBI" id="CHEBI:18036"/>
        <dbReference type="ChEBI" id="CHEBI:18408"/>
        <dbReference type="ChEBI" id="CHEBI:30616"/>
        <dbReference type="ChEBI" id="CHEBI:57692"/>
        <dbReference type="ChEBI" id="CHEBI:58307"/>
        <dbReference type="EC" id="2.5.1.17"/>
    </reaction>
</comment>
<dbReference type="InterPro" id="IPR016030">
    <property type="entry name" value="CblAdoTrfase-like"/>
</dbReference>
<evidence type="ECO:0000313" key="8">
    <source>
        <dbReference type="Proteomes" id="UP000034071"/>
    </source>
</evidence>
<comment type="pathway">
    <text evidence="4">Cofactor biosynthesis; adenosylcobalamin biosynthesis; adenosylcobalamin from cob(II)yrinate a,c-diamide: step 2/7.</text>
</comment>
<accession>A0A0F6RC58</accession>
<feature type="region of interest" description="Disordered" evidence="5">
    <location>
        <begin position="1"/>
        <end position="22"/>
    </location>
</feature>
<dbReference type="STRING" id="914150.TQ33_0772"/>
<protein>
    <recommendedName>
        <fullName evidence="4">Corrinoid adenosyltransferase</fullName>
        <ecNumber evidence="4">2.5.1.17</ecNumber>
    </recommendedName>
    <alternativeName>
        <fullName evidence="4">Cob(II)alamin adenosyltransferase</fullName>
    </alternativeName>
    <alternativeName>
        <fullName evidence="4">Cob(II)yrinic acid a,c-diamide adenosyltransferase</fullName>
    </alternativeName>
    <alternativeName>
        <fullName evidence="4">Cobinamide/cobalamin adenosyltransferase</fullName>
    </alternativeName>
</protein>
<dbReference type="HOGENOM" id="CLU_083486_0_1_6"/>
<feature type="compositionally biased region" description="Polar residues" evidence="5">
    <location>
        <begin position="1"/>
        <end position="10"/>
    </location>
</feature>
<dbReference type="PANTHER" id="PTHR12213:SF0">
    <property type="entry name" value="CORRINOID ADENOSYLTRANSFERASE MMAB"/>
    <property type="match status" value="1"/>
</dbReference>
<dbReference type="GO" id="GO:0008817">
    <property type="term" value="F:corrinoid adenosyltransferase activity"/>
    <property type="evidence" value="ECO:0007669"/>
    <property type="project" value="UniProtKB-UniRule"/>
</dbReference>
<keyword evidence="2 4" id="KW-0547">Nucleotide-binding</keyword>
<organism evidence="7 8">
    <name type="scientific">Kangiella geojedonensis</name>
    <dbReference type="NCBI Taxonomy" id="914150"/>
    <lineage>
        <taxon>Bacteria</taxon>
        <taxon>Pseudomonadati</taxon>
        <taxon>Pseudomonadota</taxon>
        <taxon>Gammaproteobacteria</taxon>
        <taxon>Kangiellales</taxon>
        <taxon>Kangiellaceae</taxon>
        <taxon>Kangiella</taxon>
    </lineage>
</organism>
<keyword evidence="4" id="KW-0169">Cobalamin biosynthesis</keyword>
<proteinExistence type="inferred from homology"/>
<evidence type="ECO:0000256" key="1">
    <source>
        <dbReference type="ARBA" id="ARBA00022679"/>
    </source>
</evidence>
<keyword evidence="1 4" id="KW-0808">Transferase</keyword>
<dbReference type="AlphaFoldDB" id="A0A0F6RC58"/>
<dbReference type="GO" id="GO:0005524">
    <property type="term" value="F:ATP binding"/>
    <property type="evidence" value="ECO:0007669"/>
    <property type="project" value="UniProtKB-UniRule"/>
</dbReference>
<name>A0A0F6RC58_9GAMM</name>
<dbReference type="InterPro" id="IPR029499">
    <property type="entry name" value="PduO-typ"/>
</dbReference>
<gene>
    <name evidence="7" type="ORF">TQ33_0772</name>
</gene>
<evidence type="ECO:0000259" key="6">
    <source>
        <dbReference type="Pfam" id="PF01923"/>
    </source>
</evidence>
<evidence type="ECO:0000256" key="2">
    <source>
        <dbReference type="ARBA" id="ARBA00022741"/>
    </source>
</evidence>
<evidence type="ECO:0000256" key="5">
    <source>
        <dbReference type="SAM" id="MobiDB-lite"/>
    </source>
</evidence>
<evidence type="ECO:0000256" key="3">
    <source>
        <dbReference type="ARBA" id="ARBA00022840"/>
    </source>
</evidence>
<dbReference type="InterPro" id="IPR036451">
    <property type="entry name" value="CblAdoTrfase-like_sf"/>
</dbReference>
<feature type="domain" description="Cobalamin adenosyltransferase-like" evidence="6">
    <location>
        <begin position="8"/>
        <end position="174"/>
    </location>
</feature>
<evidence type="ECO:0000313" key="7">
    <source>
        <dbReference type="EMBL" id="AKE51746.1"/>
    </source>
</evidence>
<dbReference type="NCBIfam" id="TIGR00636">
    <property type="entry name" value="PduO_Nterm"/>
    <property type="match status" value="1"/>
</dbReference>
<evidence type="ECO:0000256" key="4">
    <source>
        <dbReference type="RuleBase" id="RU366026"/>
    </source>
</evidence>
<comment type="similarity">
    <text evidence="4">Belongs to the Cob(I)alamin adenosyltransferase family.</text>
</comment>
<dbReference type="KEGG" id="kge:TQ33_0772"/>
<dbReference type="RefSeq" id="WP_046560894.1">
    <property type="nucleotide sequence ID" value="NZ_CP010975.1"/>
</dbReference>
<dbReference type="OrthoDB" id="9778896at2"/>
<dbReference type="Pfam" id="PF01923">
    <property type="entry name" value="Cob_adeno_trans"/>
    <property type="match status" value="1"/>
</dbReference>